<evidence type="ECO:0000313" key="4">
    <source>
        <dbReference type="EMBL" id="MDN5201315.1"/>
    </source>
</evidence>
<dbReference type="SUPFAM" id="SSF53187">
    <property type="entry name" value="Zn-dependent exopeptidases"/>
    <property type="match status" value="1"/>
</dbReference>
<accession>A0ABT8KP43</accession>
<dbReference type="Pfam" id="PF01546">
    <property type="entry name" value="Peptidase_M20"/>
    <property type="match status" value="1"/>
</dbReference>
<dbReference type="SUPFAM" id="SSF55031">
    <property type="entry name" value="Bacterial exopeptidase dimerisation domain"/>
    <property type="match status" value="1"/>
</dbReference>
<dbReference type="InterPro" id="IPR017439">
    <property type="entry name" value="Amidohydrolase"/>
</dbReference>
<reference evidence="4" key="1">
    <citation type="submission" date="2023-06" db="EMBL/GenBank/DDBJ databases">
        <title>Genomic of Parafulvivirga corallium.</title>
        <authorList>
            <person name="Wang G."/>
        </authorList>
    </citation>
    <scope>NUCLEOTIDE SEQUENCE</scope>
    <source>
        <strain evidence="4">BMA10</strain>
    </source>
</reference>
<keyword evidence="1" id="KW-0378">Hydrolase</keyword>
<comment type="caution">
    <text evidence="4">The sequence shown here is derived from an EMBL/GenBank/DDBJ whole genome shotgun (WGS) entry which is preliminary data.</text>
</comment>
<name>A0ABT8KP43_9BACT</name>
<evidence type="ECO:0000256" key="1">
    <source>
        <dbReference type="ARBA" id="ARBA00022801"/>
    </source>
</evidence>
<dbReference type="PIRSF" id="PIRSF037227">
    <property type="entry name" value="Aminobenzoyl-glu_utiliz_pB"/>
    <property type="match status" value="1"/>
</dbReference>
<dbReference type="RefSeq" id="WP_346751341.1">
    <property type="nucleotide sequence ID" value="NZ_JAUJEA010000002.1"/>
</dbReference>
<keyword evidence="5" id="KW-1185">Reference proteome</keyword>
<gene>
    <name evidence="4" type="ORF">QQ008_08080</name>
</gene>
<dbReference type="Proteomes" id="UP001172082">
    <property type="component" value="Unassembled WGS sequence"/>
</dbReference>
<dbReference type="Pfam" id="PF07687">
    <property type="entry name" value="M20_dimer"/>
    <property type="match status" value="1"/>
</dbReference>
<dbReference type="InterPro" id="IPR011650">
    <property type="entry name" value="Peptidase_M20_dimer"/>
</dbReference>
<dbReference type="Gene3D" id="3.30.70.360">
    <property type="match status" value="1"/>
</dbReference>
<feature type="domain" description="Peptidase M20 dimerisation" evidence="3">
    <location>
        <begin position="216"/>
        <end position="306"/>
    </location>
</feature>
<evidence type="ECO:0000256" key="2">
    <source>
        <dbReference type="SAM" id="MobiDB-lite"/>
    </source>
</evidence>
<feature type="region of interest" description="Disordered" evidence="2">
    <location>
        <begin position="462"/>
        <end position="489"/>
    </location>
</feature>
<dbReference type="PANTHER" id="PTHR30575">
    <property type="entry name" value="PEPTIDASE M20"/>
    <property type="match status" value="1"/>
</dbReference>
<dbReference type="InterPro" id="IPR017145">
    <property type="entry name" value="Aminobenzoyl-glu_utiliz_pB"/>
</dbReference>
<dbReference type="InterPro" id="IPR002933">
    <property type="entry name" value="Peptidase_M20"/>
</dbReference>
<dbReference type="PANTHER" id="PTHR30575:SF0">
    <property type="entry name" value="XAA-ARG DIPEPTIDASE"/>
    <property type="match status" value="1"/>
</dbReference>
<evidence type="ECO:0000313" key="5">
    <source>
        <dbReference type="Proteomes" id="UP001172082"/>
    </source>
</evidence>
<protein>
    <submittedName>
        <fullName evidence="4">Amidohydrolase</fullName>
    </submittedName>
</protein>
<dbReference type="InterPro" id="IPR052030">
    <property type="entry name" value="Peptidase_M20/M20A_hydrolases"/>
</dbReference>
<dbReference type="Gene3D" id="3.40.630.10">
    <property type="entry name" value="Zn peptidases"/>
    <property type="match status" value="1"/>
</dbReference>
<dbReference type="InterPro" id="IPR036264">
    <property type="entry name" value="Bact_exopeptidase_dim_dom"/>
</dbReference>
<proteinExistence type="predicted"/>
<evidence type="ECO:0000259" key="3">
    <source>
        <dbReference type="Pfam" id="PF07687"/>
    </source>
</evidence>
<sequence>MKHLFSLKSLILILSVSLAYNLSYAQKLSKLKKATLQEVEGLRDEVQSMAESLWQYSETALFEHKSCNLLISKLENAGFTIEKGVADMPTAFVASYGQGQPIIGILAEYDALPGVGNAPAPEKKGRDDGITSGHGCGHNLFGAATVGSAIAIKQIMEKQNLKGTIRLYGCPAEETVIGKVYMAKAGLFDDLDAALHWHPSTETQAWNRTGNAMNNFSVEFYGISAHGAADPWNGRSALDAVELMNYGVNLMREHVEPTTRIHYVIPNAGEAPNVVPSYAKVWYYVRDITRDKVEKLYDRLLKIAEGAAMATETEFKVSLFTGVHEVLSNEPLLKEIQTNMELLGPIQFTEEEQQWAKTMQKASGKEEVGLKGEIKPLKDEIPGHRGGGSTDVAEVSYITPTSGFSATSAPFGIPWHSWQASASHGTSIGHKSAQFATKLLAITGIEMLTNEKLLEAAKSDFKERTKGEPYKCPIPQDQKPPLPDTASGN</sequence>
<dbReference type="NCBIfam" id="TIGR01891">
    <property type="entry name" value="amidohydrolases"/>
    <property type="match status" value="1"/>
</dbReference>
<dbReference type="EMBL" id="JAUJEA010000002">
    <property type="protein sequence ID" value="MDN5201315.1"/>
    <property type="molecule type" value="Genomic_DNA"/>
</dbReference>
<organism evidence="4 5">
    <name type="scientific">Splendidivirga corallicola</name>
    <dbReference type="NCBI Taxonomy" id="3051826"/>
    <lineage>
        <taxon>Bacteria</taxon>
        <taxon>Pseudomonadati</taxon>
        <taxon>Bacteroidota</taxon>
        <taxon>Cytophagia</taxon>
        <taxon>Cytophagales</taxon>
        <taxon>Splendidivirgaceae</taxon>
        <taxon>Splendidivirga</taxon>
    </lineage>
</organism>